<dbReference type="Pfam" id="PF00535">
    <property type="entry name" value="Glycos_transf_2"/>
    <property type="match status" value="1"/>
</dbReference>
<evidence type="ECO:0000313" key="2">
    <source>
        <dbReference type="EMBL" id="GAA2493531.1"/>
    </source>
</evidence>
<name>A0ABN3M187_9MICO</name>
<dbReference type="InterPro" id="IPR050834">
    <property type="entry name" value="Glycosyltransf_2"/>
</dbReference>
<organism evidence="2 3">
    <name type="scientific">Terrabacter carboxydivorans</name>
    <dbReference type="NCBI Taxonomy" id="619730"/>
    <lineage>
        <taxon>Bacteria</taxon>
        <taxon>Bacillati</taxon>
        <taxon>Actinomycetota</taxon>
        <taxon>Actinomycetes</taxon>
        <taxon>Micrococcales</taxon>
        <taxon>Intrasporangiaceae</taxon>
        <taxon>Terrabacter</taxon>
    </lineage>
</organism>
<dbReference type="PANTHER" id="PTHR43685:SF2">
    <property type="entry name" value="GLYCOSYLTRANSFERASE 2-LIKE DOMAIN-CONTAINING PROTEIN"/>
    <property type="match status" value="1"/>
</dbReference>
<proteinExistence type="predicted"/>
<dbReference type="SUPFAM" id="SSF53448">
    <property type="entry name" value="Nucleotide-diphospho-sugar transferases"/>
    <property type="match status" value="1"/>
</dbReference>
<dbReference type="EMBL" id="BAAARE010000016">
    <property type="protein sequence ID" value="GAA2493531.1"/>
    <property type="molecule type" value="Genomic_DNA"/>
</dbReference>
<accession>A0ABN3M187</accession>
<comment type="caution">
    <text evidence="2">The sequence shown here is derived from an EMBL/GenBank/DDBJ whole genome shotgun (WGS) entry which is preliminary data.</text>
</comment>
<gene>
    <name evidence="2" type="ORF">GCM10009858_34410</name>
</gene>
<evidence type="ECO:0000313" key="3">
    <source>
        <dbReference type="Proteomes" id="UP001500730"/>
    </source>
</evidence>
<dbReference type="Proteomes" id="UP001500730">
    <property type="component" value="Unassembled WGS sequence"/>
</dbReference>
<dbReference type="RefSeq" id="WP_344256257.1">
    <property type="nucleotide sequence ID" value="NZ_BAAARE010000016.1"/>
</dbReference>
<reference evidence="2 3" key="1">
    <citation type="journal article" date="2019" name="Int. J. Syst. Evol. Microbiol.">
        <title>The Global Catalogue of Microorganisms (GCM) 10K type strain sequencing project: providing services to taxonomists for standard genome sequencing and annotation.</title>
        <authorList>
            <consortium name="The Broad Institute Genomics Platform"/>
            <consortium name="The Broad Institute Genome Sequencing Center for Infectious Disease"/>
            <person name="Wu L."/>
            <person name="Ma J."/>
        </authorList>
    </citation>
    <scope>NUCLEOTIDE SEQUENCE [LARGE SCALE GENOMIC DNA]</scope>
    <source>
        <strain evidence="2 3">JCM 16259</strain>
    </source>
</reference>
<sequence length="296" mass="32655">MPQVSVVLPVHNPGADLSRALGSVLAQTCPDLEVVVVDDGSDHGVEWVRDLDPRVVHVRQDNQGVSVARNVAVARARGELVAFIDQDDVWGPEKLERQIAAVAAQPDAAFWCTWFSWVVDGSRIGGDERDLTYRGLLADRMVCQSSAMVRRADYLRVGGQNPLLAQTQDWDLFLRLALDRPDPAVVAEDLVDVHLHGNNASRDYARGARERRMILQQHRTRAHARSDHETERAVRAGLRRTAEIYGSQAVEQARLALAQGSRADAAQHVRSAVGISPRVVVDSVLQSARRRLAPRG</sequence>
<dbReference type="InterPro" id="IPR001173">
    <property type="entry name" value="Glyco_trans_2-like"/>
</dbReference>
<dbReference type="Gene3D" id="3.90.550.10">
    <property type="entry name" value="Spore Coat Polysaccharide Biosynthesis Protein SpsA, Chain A"/>
    <property type="match status" value="1"/>
</dbReference>
<keyword evidence="3" id="KW-1185">Reference proteome</keyword>
<dbReference type="InterPro" id="IPR029044">
    <property type="entry name" value="Nucleotide-diphossugar_trans"/>
</dbReference>
<feature type="domain" description="Glycosyltransferase 2-like" evidence="1">
    <location>
        <begin position="5"/>
        <end position="127"/>
    </location>
</feature>
<dbReference type="CDD" id="cd00761">
    <property type="entry name" value="Glyco_tranf_GTA_type"/>
    <property type="match status" value="1"/>
</dbReference>
<protein>
    <recommendedName>
        <fullName evidence="1">Glycosyltransferase 2-like domain-containing protein</fullName>
    </recommendedName>
</protein>
<dbReference type="PANTHER" id="PTHR43685">
    <property type="entry name" value="GLYCOSYLTRANSFERASE"/>
    <property type="match status" value="1"/>
</dbReference>
<evidence type="ECO:0000259" key="1">
    <source>
        <dbReference type="Pfam" id="PF00535"/>
    </source>
</evidence>